<evidence type="ECO:0000256" key="2">
    <source>
        <dbReference type="SAM" id="MobiDB-lite"/>
    </source>
</evidence>
<dbReference type="SMART" id="SM00054">
    <property type="entry name" value="EFh"/>
    <property type="match status" value="1"/>
</dbReference>
<dbReference type="PROSITE" id="PS50222">
    <property type="entry name" value="EF_HAND_2"/>
    <property type="match status" value="1"/>
</dbReference>
<evidence type="ECO:0000259" key="3">
    <source>
        <dbReference type="PROSITE" id="PS50222"/>
    </source>
</evidence>
<dbReference type="Gene3D" id="1.10.238.10">
    <property type="entry name" value="EF-hand"/>
    <property type="match status" value="1"/>
</dbReference>
<reference evidence="5" key="1">
    <citation type="journal article" date="2016" name="Nat. Commun.">
        <title>The Gonium pectorale genome demonstrates co-option of cell cycle regulation during the evolution of multicellularity.</title>
        <authorList>
            <person name="Hanschen E.R."/>
            <person name="Marriage T.N."/>
            <person name="Ferris P.J."/>
            <person name="Hamaji T."/>
            <person name="Toyoda A."/>
            <person name="Fujiyama A."/>
            <person name="Neme R."/>
            <person name="Noguchi H."/>
            <person name="Minakuchi Y."/>
            <person name="Suzuki M."/>
            <person name="Kawai-Toyooka H."/>
            <person name="Smith D.R."/>
            <person name="Sparks H."/>
            <person name="Anderson J."/>
            <person name="Bakaric R."/>
            <person name="Luria V."/>
            <person name="Karger A."/>
            <person name="Kirschner M.W."/>
            <person name="Durand P.M."/>
            <person name="Michod R.E."/>
            <person name="Nozaki H."/>
            <person name="Olson B.J."/>
        </authorList>
    </citation>
    <scope>NUCLEOTIDE SEQUENCE [LARGE SCALE GENOMIC DNA]</scope>
    <source>
        <strain evidence="5">NIES-2863</strain>
    </source>
</reference>
<feature type="compositionally biased region" description="Low complexity" evidence="2">
    <location>
        <begin position="305"/>
        <end position="319"/>
    </location>
</feature>
<proteinExistence type="predicted"/>
<gene>
    <name evidence="4" type="ORF">GPECTOR_11g144</name>
</gene>
<dbReference type="GO" id="GO:0005509">
    <property type="term" value="F:calcium ion binding"/>
    <property type="evidence" value="ECO:0007669"/>
    <property type="project" value="InterPro"/>
</dbReference>
<dbReference type="Proteomes" id="UP000075714">
    <property type="component" value="Unassembled WGS sequence"/>
</dbReference>
<feature type="domain" description="EF-hand" evidence="3">
    <location>
        <begin position="81"/>
        <end position="116"/>
    </location>
</feature>
<evidence type="ECO:0000313" key="5">
    <source>
        <dbReference type="Proteomes" id="UP000075714"/>
    </source>
</evidence>
<dbReference type="CDD" id="cd00051">
    <property type="entry name" value="EFh"/>
    <property type="match status" value="1"/>
</dbReference>
<keyword evidence="5" id="KW-1185">Reference proteome</keyword>
<dbReference type="EMBL" id="LSYV01000012">
    <property type="protein sequence ID" value="KXZ51694.1"/>
    <property type="molecule type" value="Genomic_DNA"/>
</dbReference>
<sequence>MFGRFRGLRERIRARGERQEVELTLENSNLTQSQIATAKKALKILGLEARSEELSKQDFIVFLYAMGLELKTTMHELGDLLTEDEINAFMAIMDVNNDGVIGYNEFLATLKTQAPELAVERSRVKGASENGRSSGLHRAGAHHYSEPLTDVASSAHEPSELPLLLPPPDAHGAQYGAAFTTASGANDLVALRGAHQNTSGCSSPRQPALLPNGTPTNGFLATAAEAGAAQAEALGPVPQPPVLMPPPHCRKSGDEFAVGPQPQAVAEATTVAAAGLQGESLYEVAATMNGDGGSGLMLRAPSMLEPGSGSGSEDSGSPGRLEALSPSPDGRPVGAGE</sequence>
<evidence type="ECO:0000313" key="4">
    <source>
        <dbReference type="EMBL" id="KXZ51694.1"/>
    </source>
</evidence>
<dbReference type="STRING" id="33097.A0A150GPG6"/>
<keyword evidence="1" id="KW-0106">Calcium</keyword>
<dbReference type="InterPro" id="IPR011992">
    <property type="entry name" value="EF-hand-dom_pair"/>
</dbReference>
<dbReference type="OrthoDB" id="26525at2759"/>
<protein>
    <recommendedName>
        <fullName evidence="3">EF-hand domain-containing protein</fullName>
    </recommendedName>
</protein>
<dbReference type="SUPFAM" id="SSF47473">
    <property type="entry name" value="EF-hand"/>
    <property type="match status" value="1"/>
</dbReference>
<comment type="caution">
    <text evidence="4">The sequence shown here is derived from an EMBL/GenBank/DDBJ whole genome shotgun (WGS) entry which is preliminary data.</text>
</comment>
<organism evidence="4 5">
    <name type="scientific">Gonium pectorale</name>
    <name type="common">Green alga</name>
    <dbReference type="NCBI Taxonomy" id="33097"/>
    <lineage>
        <taxon>Eukaryota</taxon>
        <taxon>Viridiplantae</taxon>
        <taxon>Chlorophyta</taxon>
        <taxon>core chlorophytes</taxon>
        <taxon>Chlorophyceae</taxon>
        <taxon>CS clade</taxon>
        <taxon>Chlamydomonadales</taxon>
        <taxon>Volvocaceae</taxon>
        <taxon>Gonium</taxon>
    </lineage>
</organism>
<dbReference type="PROSITE" id="PS00018">
    <property type="entry name" value="EF_HAND_1"/>
    <property type="match status" value="1"/>
</dbReference>
<dbReference type="AlphaFoldDB" id="A0A150GPG6"/>
<feature type="region of interest" description="Disordered" evidence="2">
    <location>
        <begin position="296"/>
        <end position="337"/>
    </location>
</feature>
<dbReference type="Pfam" id="PF13499">
    <property type="entry name" value="EF-hand_7"/>
    <property type="match status" value="1"/>
</dbReference>
<name>A0A150GPG6_GONPE</name>
<feature type="region of interest" description="Disordered" evidence="2">
    <location>
        <begin position="121"/>
        <end position="140"/>
    </location>
</feature>
<dbReference type="InterPro" id="IPR018247">
    <property type="entry name" value="EF_Hand_1_Ca_BS"/>
</dbReference>
<evidence type="ECO:0000256" key="1">
    <source>
        <dbReference type="ARBA" id="ARBA00022837"/>
    </source>
</evidence>
<accession>A0A150GPG6</accession>
<dbReference type="InterPro" id="IPR002048">
    <property type="entry name" value="EF_hand_dom"/>
</dbReference>